<evidence type="ECO:0000256" key="4">
    <source>
        <dbReference type="ARBA" id="ARBA00022692"/>
    </source>
</evidence>
<feature type="transmembrane region" description="Helical" evidence="9">
    <location>
        <begin position="233"/>
        <end position="251"/>
    </location>
</feature>
<dbReference type="FunFam" id="1.20.1250.20:FF:000078">
    <property type="entry name" value="MFS maltose transporter, putative"/>
    <property type="match status" value="1"/>
</dbReference>
<comment type="caution">
    <text evidence="11">The sequence shown here is derived from an EMBL/GenBank/DDBJ whole genome shotgun (WGS) entry which is preliminary data.</text>
</comment>
<feature type="transmembrane region" description="Helical" evidence="9">
    <location>
        <begin position="169"/>
        <end position="190"/>
    </location>
</feature>
<comment type="subcellular location">
    <subcellularLocation>
        <location evidence="1">Membrane</location>
        <topology evidence="1">Multi-pass membrane protein</topology>
    </subcellularLocation>
</comment>
<keyword evidence="5 9" id="KW-1133">Transmembrane helix</keyword>
<feature type="transmembrane region" description="Helical" evidence="9">
    <location>
        <begin position="410"/>
        <end position="437"/>
    </location>
</feature>
<dbReference type="PANTHER" id="PTHR48022:SF5">
    <property type="entry name" value="ALPHA-GLUCOSIDES PERMEASE MPH2-RELATED"/>
    <property type="match status" value="1"/>
</dbReference>
<dbReference type="InterPro" id="IPR005828">
    <property type="entry name" value="MFS_sugar_transport-like"/>
</dbReference>
<dbReference type="PANTHER" id="PTHR48022">
    <property type="entry name" value="PLASTIDIC GLUCOSE TRANSPORTER 4"/>
    <property type="match status" value="1"/>
</dbReference>
<gene>
    <name evidence="11" type="ORF">B0T11DRAFT_309865</name>
</gene>
<dbReference type="OrthoDB" id="6612291at2759"/>
<dbReference type="GO" id="GO:0016020">
    <property type="term" value="C:membrane"/>
    <property type="evidence" value="ECO:0007669"/>
    <property type="project" value="UniProtKB-SubCell"/>
</dbReference>
<evidence type="ECO:0000256" key="6">
    <source>
        <dbReference type="ARBA" id="ARBA00023136"/>
    </source>
</evidence>
<feature type="transmembrane region" description="Helical" evidence="9">
    <location>
        <begin position="139"/>
        <end position="157"/>
    </location>
</feature>
<dbReference type="Proteomes" id="UP000813385">
    <property type="component" value="Unassembled WGS sequence"/>
</dbReference>
<dbReference type="PROSITE" id="PS00216">
    <property type="entry name" value="SUGAR_TRANSPORT_1"/>
    <property type="match status" value="1"/>
</dbReference>
<evidence type="ECO:0000256" key="7">
    <source>
        <dbReference type="ARBA" id="ARBA00026248"/>
    </source>
</evidence>
<accession>A0A8K0TQ04</accession>
<evidence type="ECO:0000256" key="2">
    <source>
        <dbReference type="ARBA" id="ARBA00010992"/>
    </source>
</evidence>
<evidence type="ECO:0000256" key="5">
    <source>
        <dbReference type="ARBA" id="ARBA00022989"/>
    </source>
</evidence>
<feature type="transmembrane region" description="Helical" evidence="9">
    <location>
        <begin position="60"/>
        <end position="76"/>
    </location>
</feature>
<keyword evidence="3 8" id="KW-0813">Transport</keyword>
<dbReference type="GO" id="GO:0000023">
    <property type="term" value="P:maltose metabolic process"/>
    <property type="evidence" value="ECO:0007669"/>
    <property type="project" value="UniProtKB-KW"/>
</dbReference>
<dbReference type="SUPFAM" id="SSF103473">
    <property type="entry name" value="MFS general substrate transporter"/>
    <property type="match status" value="1"/>
</dbReference>
<dbReference type="PROSITE" id="PS50850">
    <property type="entry name" value="MFS"/>
    <property type="match status" value="1"/>
</dbReference>
<dbReference type="InterPro" id="IPR036259">
    <property type="entry name" value="MFS_trans_sf"/>
</dbReference>
<evidence type="ECO:0000313" key="11">
    <source>
        <dbReference type="EMBL" id="KAH7367404.1"/>
    </source>
</evidence>
<evidence type="ECO:0000256" key="1">
    <source>
        <dbReference type="ARBA" id="ARBA00004141"/>
    </source>
</evidence>
<dbReference type="EMBL" id="JAGPXD010000002">
    <property type="protein sequence ID" value="KAH7367404.1"/>
    <property type="molecule type" value="Genomic_DNA"/>
</dbReference>
<feature type="transmembrane region" description="Helical" evidence="9">
    <location>
        <begin position="197"/>
        <end position="221"/>
    </location>
</feature>
<dbReference type="InterPro" id="IPR005829">
    <property type="entry name" value="Sugar_transporter_CS"/>
</dbReference>
<feature type="transmembrane region" description="Helical" evidence="9">
    <location>
        <begin position="383"/>
        <end position="404"/>
    </location>
</feature>
<keyword evidence="7" id="KW-0462">Maltose metabolism</keyword>
<feature type="transmembrane region" description="Helical" evidence="9">
    <location>
        <begin position="483"/>
        <end position="501"/>
    </location>
</feature>
<name>A0A8K0TQ04_9PEZI</name>
<dbReference type="GO" id="GO:0005351">
    <property type="term" value="F:carbohydrate:proton symporter activity"/>
    <property type="evidence" value="ECO:0007669"/>
    <property type="project" value="TreeGrafter"/>
</dbReference>
<comment type="similarity">
    <text evidence="2 8">Belongs to the major facilitator superfamily. Sugar transporter (TC 2.A.1.1) family.</text>
</comment>
<feature type="transmembrane region" description="Helical" evidence="9">
    <location>
        <begin position="449"/>
        <end position="471"/>
    </location>
</feature>
<dbReference type="Pfam" id="PF00083">
    <property type="entry name" value="Sugar_tr"/>
    <property type="match status" value="1"/>
</dbReference>
<feature type="transmembrane region" description="Helical" evidence="9">
    <location>
        <begin position="112"/>
        <end position="132"/>
    </location>
</feature>
<evidence type="ECO:0000313" key="12">
    <source>
        <dbReference type="Proteomes" id="UP000813385"/>
    </source>
</evidence>
<organism evidence="11 12">
    <name type="scientific">Plectosphaerella cucumerina</name>
    <dbReference type="NCBI Taxonomy" id="40658"/>
    <lineage>
        <taxon>Eukaryota</taxon>
        <taxon>Fungi</taxon>
        <taxon>Dikarya</taxon>
        <taxon>Ascomycota</taxon>
        <taxon>Pezizomycotina</taxon>
        <taxon>Sordariomycetes</taxon>
        <taxon>Hypocreomycetidae</taxon>
        <taxon>Glomerellales</taxon>
        <taxon>Plectosphaerellaceae</taxon>
        <taxon>Plectosphaerella</taxon>
    </lineage>
</organism>
<evidence type="ECO:0000256" key="8">
    <source>
        <dbReference type="RuleBase" id="RU003346"/>
    </source>
</evidence>
<sequence>MAKVTEQGAQIAHLDSTAKSNDQAISGTAKHLDETITDSAPTEVAKAQPGFAQVWKNRRVLCWCLLIYILPINFGYEASLLGNTLATPAFLRRFGNQTPSGGYEIPTQYQQLWYGAAMIGIFVAAFTAGFLSDMIGRRLVVYIGCVLCIIGVFVQTFTTSAMVIFGGKLISTLGFGLGHALAPVFVAEIAPDEVRGICLALINSMIVIGGWSCSLVAYGGSFINNDWAWRMPFLTQLVPPVTMLVLAVPLLPESPSWLIMRGRREEALAALRKFNGPDSPDIETKLAVLEEAAKQQQALAQEKSSYLDCFKGTDRRRTTIILMAFLSQQFGGSLFISGYLAYFFTIAGVQNPLGIAQGANAIQLFGNICSWFLIDRVGRRPMIVYGMMIMTGTLLIIGCLAIPTGTPQTLAAMVAMMTIWGWLYQATLGAVSFAVGGETPTARLRQKTYSINIMVTTAAGAMVSQVLPYLINPTSANLGGKVAFVFFGLSLPLCFYFFFCLPEMKGRSYLELEELFRLEVPARKFKDYKVVAVVDTSDGKSPVEVRVEGA</sequence>
<dbReference type="AlphaFoldDB" id="A0A8K0TQ04"/>
<feature type="transmembrane region" description="Helical" evidence="9">
    <location>
        <begin position="354"/>
        <end position="374"/>
    </location>
</feature>
<dbReference type="InterPro" id="IPR050360">
    <property type="entry name" value="MFS_Sugar_Transporters"/>
</dbReference>
<protein>
    <submittedName>
        <fullName evidence="11">Maltose permease</fullName>
    </submittedName>
</protein>
<feature type="transmembrane region" description="Helical" evidence="9">
    <location>
        <begin position="320"/>
        <end position="342"/>
    </location>
</feature>
<dbReference type="Gene3D" id="1.20.1250.20">
    <property type="entry name" value="MFS general substrate transporter like domains"/>
    <property type="match status" value="1"/>
</dbReference>
<proteinExistence type="inferred from homology"/>
<dbReference type="InterPro" id="IPR003663">
    <property type="entry name" value="Sugar/inositol_transpt"/>
</dbReference>
<evidence type="ECO:0000256" key="3">
    <source>
        <dbReference type="ARBA" id="ARBA00022448"/>
    </source>
</evidence>
<dbReference type="InterPro" id="IPR020846">
    <property type="entry name" value="MFS_dom"/>
</dbReference>
<keyword evidence="4 9" id="KW-0812">Transmembrane</keyword>
<keyword evidence="12" id="KW-1185">Reference proteome</keyword>
<reference evidence="11" key="1">
    <citation type="journal article" date="2021" name="Nat. Commun.">
        <title>Genetic determinants of endophytism in the Arabidopsis root mycobiome.</title>
        <authorList>
            <person name="Mesny F."/>
            <person name="Miyauchi S."/>
            <person name="Thiergart T."/>
            <person name="Pickel B."/>
            <person name="Atanasova L."/>
            <person name="Karlsson M."/>
            <person name="Huettel B."/>
            <person name="Barry K.W."/>
            <person name="Haridas S."/>
            <person name="Chen C."/>
            <person name="Bauer D."/>
            <person name="Andreopoulos W."/>
            <person name="Pangilinan J."/>
            <person name="LaButti K."/>
            <person name="Riley R."/>
            <person name="Lipzen A."/>
            <person name="Clum A."/>
            <person name="Drula E."/>
            <person name="Henrissat B."/>
            <person name="Kohler A."/>
            <person name="Grigoriev I.V."/>
            <person name="Martin F.M."/>
            <person name="Hacquard S."/>
        </authorList>
    </citation>
    <scope>NUCLEOTIDE SEQUENCE</scope>
    <source>
        <strain evidence="11">MPI-CAGE-AT-0016</strain>
    </source>
</reference>
<keyword evidence="6 9" id="KW-0472">Membrane</keyword>
<dbReference type="NCBIfam" id="TIGR00879">
    <property type="entry name" value="SP"/>
    <property type="match status" value="1"/>
</dbReference>
<evidence type="ECO:0000256" key="9">
    <source>
        <dbReference type="SAM" id="Phobius"/>
    </source>
</evidence>
<feature type="domain" description="Major facilitator superfamily (MFS) profile" evidence="10">
    <location>
        <begin position="63"/>
        <end position="505"/>
    </location>
</feature>
<evidence type="ECO:0000259" key="10">
    <source>
        <dbReference type="PROSITE" id="PS50850"/>
    </source>
</evidence>